<accession>F9ZVI8</accession>
<dbReference type="SUPFAM" id="SSF88723">
    <property type="entry name" value="PIN domain-like"/>
    <property type="match status" value="1"/>
</dbReference>
<dbReference type="AlphaFoldDB" id="F9ZVI8"/>
<organism evidence="1 2">
    <name type="scientific">Methylomonas methanica (strain DSM 25384 / MC09)</name>
    <dbReference type="NCBI Taxonomy" id="857087"/>
    <lineage>
        <taxon>Bacteria</taxon>
        <taxon>Pseudomonadati</taxon>
        <taxon>Pseudomonadota</taxon>
        <taxon>Gammaproteobacteria</taxon>
        <taxon>Methylococcales</taxon>
        <taxon>Methylococcaceae</taxon>
        <taxon>Methylomonas</taxon>
    </lineage>
</organism>
<gene>
    <name evidence="1" type="ordered locus">Metme_3608</name>
</gene>
<keyword evidence="2" id="KW-1185">Reference proteome</keyword>
<evidence type="ECO:0000313" key="1">
    <source>
        <dbReference type="EMBL" id="AEG01970.1"/>
    </source>
</evidence>
<dbReference type="EMBL" id="CP002738">
    <property type="protein sequence ID" value="AEG01970.1"/>
    <property type="molecule type" value="Genomic_DNA"/>
</dbReference>
<dbReference type="InterPro" id="IPR016541">
    <property type="entry name" value="UCP008505"/>
</dbReference>
<protein>
    <submittedName>
        <fullName evidence="1">Uncharacterized protein</fullName>
    </submittedName>
</protein>
<reference evidence="1 2" key="1">
    <citation type="journal article" date="2011" name="J. Bacteriol.">
        <title>Complete Genome Sequence of the Aerobic Marine Methanotroph Methylomonas methanica MC09.</title>
        <authorList>
            <person name="Boden R."/>
            <person name="Cunliffe M."/>
            <person name="Scanlan J."/>
            <person name="Moussard H."/>
            <person name="Kits K.D."/>
            <person name="Klotz M.G."/>
            <person name="Jetten M.S."/>
            <person name="Vuilleumier S."/>
            <person name="Han J."/>
            <person name="Peters L."/>
            <person name="Mikhailova N."/>
            <person name="Teshima H."/>
            <person name="Tapia R."/>
            <person name="Kyrpides N."/>
            <person name="Ivanova N."/>
            <person name="Pagani I."/>
            <person name="Cheng J.F."/>
            <person name="Goodwin L."/>
            <person name="Han C."/>
            <person name="Hauser L."/>
            <person name="Land M.L."/>
            <person name="Lapidus A."/>
            <person name="Lucas S."/>
            <person name="Pitluck S."/>
            <person name="Woyke T."/>
            <person name="Stein L."/>
            <person name="Murrell J.C."/>
        </authorList>
    </citation>
    <scope>NUCLEOTIDE SEQUENCE [LARGE SCALE GENOMIC DNA]</scope>
    <source>
        <strain evidence="1 2">MC09</strain>
    </source>
</reference>
<reference key="2">
    <citation type="submission" date="2011-05" db="EMBL/GenBank/DDBJ databases">
        <title>Complete genome sequence of the aerobic marine methanotroph Methylomonas methanica MC09.</title>
        <authorList>
            <person name="Boden R."/>
            <person name="Cunliffe M."/>
            <person name="Scanlan J."/>
            <person name="Moussard H."/>
            <person name="Kits K.D."/>
            <person name="Klotz M."/>
            <person name="Jetten M."/>
            <person name="Vuilleumier S."/>
            <person name="Han J."/>
            <person name="Peters L."/>
            <person name="Mikhailova N."/>
            <person name="Teshima H."/>
            <person name="Tapia R."/>
            <person name="Kyrpides N."/>
            <person name="Ivanova N."/>
            <person name="Pagani I."/>
            <person name="Cheng J.-F."/>
            <person name="Goodwin L."/>
            <person name="Han C."/>
            <person name="Hauser L."/>
            <person name="Land M."/>
            <person name="Lapidus A."/>
            <person name="Lucas S."/>
            <person name="Pitluck S."/>
            <person name="Woyke T."/>
            <person name="Stein L.Y."/>
            <person name="Murrell C."/>
        </authorList>
    </citation>
    <scope>NUCLEOTIDE SEQUENCE</scope>
    <source>
        <strain>MC09</strain>
    </source>
</reference>
<dbReference type="STRING" id="857087.Metme_3608"/>
<dbReference type="HOGENOM" id="CLU_116293_1_0_6"/>
<dbReference type="InterPro" id="IPR029060">
    <property type="entry name" value="PIN-like_dom_sf"/>
</dbReference>
<proteinExistence type="predicted"/>
<sequence length="157" mass="17427">MFDASSMINAWNNYPIEQFPGLWEWMETQIRNGLLAMPSVALEEVEKKTPECGSWLALVQLGAHDIDNAILSEALRMKSLLGIVGDKYGGGVGENDLLIIATAFVTGAEFVSDEKRQNNLPSSPYNYKIPAVCSLPDVAVPCVNFIEYLKRSQQVFR</sequence>
<evidence type="ECO:0000313" key="2">
    <source>
        <dbReference type="Proteomes" id="UP000008888"/>
    </source>
</evidence>
<dbReference type="KEGG" id="mmt:Metme_3608"/>
<name>F9ZVI8_METMM</name>
<dbReference type="Pfam" id="PF14367">
    <property type="entry name" value="DUF4411"/>
    <property type="match status" value="1"/>
</dbReference>
<dbReference type="RefSeq" id="WP_013820190.1">
    <property type="nucleotide sequence ID" value="NC_015572.1"/>
</dbReference>
<reference evidence="2" key="3">
    <citation type="submission" date="2011-05" db="EMBL/GenBank/DDBJ databases">
        <title>Complete sequence of Methylomonas methanica MC09.</title>
        <authorList>
            <consortium name="US DOE Joint Genome Institute"/>
            <person name="Lucas S."/>
            <person name="Han J."/>
            <person name="Lapidus A."/>
            <person name="Cheng J.-F."/>
            <person name="Goodwin L."/>
            <person name="Pitluck S."/>
            <person name="Peters L."/>
            <person name="Mikhailova N."/>
            <person name="Teshima H."/>
            <person name="Han C."/>
            <person name="Tapia R."/>
            <person name="Land M."/>
            <person name="Hauser L."/>
            <person name="Kyrpides N."/>
            <person name="Ivanova N."/>
            <person name="Pagani I."/>
            <person name="Stein L."/>
            <person name="Woyke T."/>
        </authorList>
    </citation>
    <scope>NUCLEOTIDE SEQUENCE [LARGE SCALE GENOMIC DNA]</scope>
    <source>
        <strain evidence="2">MC09</strain>
    </source>
</reference>
<dbReference type="Proteomes" id="UP000008888">
    <property type="component" value="Chromosome"/>
</dbReference>
<dbReference type="eggNOG" id="COG1487">
    <property type="taxonomic scope" value="Bacteria"/>
</dbReference>